<comment type="caution">
    <text evidence="2">The sequence shown here is derived from an EMBL/GenBank/DDBJ whole genome shotgun (WGS) entry which is preliminary data.</text>
</comment>
<evidence type="ECO:0000313" key="3">
    <source>
        <dbReference type="Proteomes" id="UP001597548"/>
    </source>
</evidence>
<accession>A0ABW5ZU86</accession>
<dbReference type="InterPro" id="IPR029058">
    <property type="entry name" value="AB_hydrolase_fold"/>
</dbReference>
<dbReference type="RefSeq" id="WP_194508682.1">
    <property type="nucleotide sequence ID" value="NZ_JADILU010000005.1"/>
</dbReference>
<dbReference type="PANTHER" id="PTHR43798">
    <property type="entry name" value="MONOACYLGLYCEROL LIPASE"/>
    <property type="match status" value="1"/>
</dbReference>
<keyword evidence="3" id="KW-1185">Reference proteome</keyword>
<dbReference type="InterPro" id="IPR000073">
    <property type="entry name" value="AB_hydrolase_1"/>
</dbReference>
<dbReference type="PRINTS" id="PR00111">
    <property type="entry name" value="ABHYDROLASE"/>
</dbReference>
<organism evidence="2 3">
    <name type="scientific">Psychroserpens luteus</name>
    <dbReference type="NCBI Taxonomy" id="1434066"/>
    <lineage>
        <taxon>Bacteria</taxon>
        <taxon>Pseudomonadati</taxon>
        <taxon>Bacteroidota</taxon>
        <taxon>Flavobacteriia</taxon>
        <taxon>Flavobacteriales</taxon>
        <taxon>Flavobacteriaceae</taxon>
        <taxon>Psychroserpens</taxon>
    </lineage>
</organism>
<evidence type="ECO:0000313" key="2">
    <source>
        <dbReference type="EMBL" id="MFD2915203.1"/>
    </source>
</evidence>
<dbReference type="Pfam" id="PF00561">
    <property type="entry name" value="Abhydrolase_1"/>
    <property type="match status" value="1"/>
</dbReference>
<evidence type="ECO:0000259" key="1">
    <source>
        <dbReference type="Pfam" id="PF00561"/>
    </source>
</evidence>
<dbReference type="EMBL" id="JBHUOS010000002">
    <property type="protein sequence ID" value="MFD2915203.1"/>
    <property type="molecule type" value="Genomic_DNA"/>
</dbReference>
<dbReference type="Proteomes" id="UP001597548">
    <property type="component" value="Unassembled WGS sequence"/>
</dbReference>
<sequence>MILQFKNIPVYYEDDGQGDAIVLLHGFLENSTMWKDLKPVLSRSHRVICIDMLGHGQTDCIGYSHSMSDMADAVLAVLNHLKLKTYTLIGHSMGGYVALALAEKNPKAVLGLCLMNSTYHADDDERKALRKRANQMIQSNFESMVRMSVANLFSSESRTTHKKEIEKVIDQALKTSPQGYIAAQEGMILREDKFEFYKSLKTRKLIIIGMKDPVIEGERILLETEHTNIECEKLSLGHMSYIENKSELSYILNHFIEFIDL</sequence>
<dbReference type="GO" id="GO:0016787">
    <property type="term" value="F:hydrolase activity"/>
    <property type="evidence" value="ECO:0007669"/>
    <property type="project" value="UniProtKB-KW"/>
</dbReference>
<dbReference type="SUPFAM" id="SSF53474">
    <property type="entry name" value="alpha/beta-Hydrolases"/>
    <property type="match status" value="1"/>
</dbReference>
<keyword evidence="2" id="KW-0378">Hydrolase</keyword>
<name>A0ABW5ZU86_9FLAO</name>
<feature type="domain" description="AB hydrolase-1" evidence="1">
    <location>
        <begin position="20"/>
        <end position="216"/>
    </location>
</feature>
<dbReference type="Gene3D" id="3.40.50.1820">
    <property type="entry name" value="alpha/beta hydrolase"/>
    <property type="match status" value="1"/>
</dbReference>
<proteinExistence type="predicted"/>
<dbReference type="InterPro" id="IPR050266">
    <property type="entry name" value="AB_hydrolase_sf"/>
</dbReference>
<gene>
    <name evidence="2" type="ORF">ACFS29_06100</name>
</gene>
<protein>
    <submittedName>
        <fullName evidence="2">Alpha/beta fold hydrolase</fullName>
    </submittedName>
</protein>
<reference evidence="3" key="1">
    <citation type="journal article" date="2019" name="Int. J. Syst. Evol. Microbiol.">
        <title>The Global Catalogue of Microorganisms (GCM) 10K type strain sequencing project: providing services to taxonomists for standard genome sequencing and annotation.</title>
        <authorList>
            <consortium name="The Broad Institute Genomics Platform"/>
            <consortium name="The Broad Institute Genome Sequencing Center for Infectious Disease"/>
            <person name="Wu L."/>
            <person name="Ma J."/>
        </authorList>
    </citation>
    <scope>NUCLEOTIDE SEQUENCE [LARGE SCALE GENOMIC DNA]</scope>
    <source>
        <strain evidence="3">KCTC 32514</strain>
    </source>
</reference>